<reference evidence="1" key="1">
    <citation type="submission" date="2021-06" db="EMBL/GenBank/DDBJ databases">
        <title>Parelaphostrongylus tenuis whole genome reference sequence.</title>
        <authorList>
            <person name="Garwood T.J."/>
            <person name="Larsen P.A."/>
            <person name="Fountain-Jones N.M."/>
            <person name="Garbe J.R."/>
            <person name="Macchietto M.G."/>
            <person name="Kania S.A."/>
            <person name="Gerhold R.W."/>
            <person name="Richards J.E."/>
            <person name="Wolf T.M."/>
        </authorList>
    </citation>
    <scope>NUCLEOTIDE SEQUENCE</scope>
    <source>
        <strain evidence="1">MNPRO001-30</strain>
        <tissue evidence="1">Meninges</tissue>
    </source>
</reference>
<evidence type="ECO:0000313" key="2">
    <source>
        <dbReference type="Proteomes" id="UP001196413"/>
    </source>
</evidence>
<gene>
    <name evidence="1" type="ORF">KIN20_016769</name>
</gene>
<accession>A0AAD5MHT5</accession>
<proteinExistence type="predicted"/>
<dbReference type="EMBL" id="JAHQIW010003370">
    <property type="protein sequence ID" value="KAJ1358355.1"/>
    <property type="molecule type" value="Genomic_DNA"/>
</dbReference>
<organism evidence="1 2">
    <name type="scientific">Parelaphostrongylus tenuis</name>
    <name type="common">Meningeal worm</name>
    <dbReference type="NCBI Taxonomy" id="148309"/>
    <lineage>
        <taxon>Eukaryota</taxon>
        <taxon>Metazoa</taxon>
        <taxon>Ecdysozoa</taxon>
        <taxon>Nematoda</taxon>
        <taxon>Chromadorea</taxon>
        <taxon>Rhabditida</taxon>
        <taxon>Rhabditina</taxon>
        <taxon>Rhabditomorpha</taxon>
        <taxon>Strongyloidea</taxon>
        <taxon>Metastrongylidae</taxon>
        <taxon>Parelaphostrongylus</taxon>
    </lineage>
</organism>
<sequence>MTMFGFNTLQFPPTVGVAKQKCDTNGPDDNIRAARLNPLANRSRSTRQCDVCGLHGFVFIQNEVLRKGKLSNS</sequence>
<dbReference type="Proteomes" id="UP001196413">
    <property type="component" value="Unassembled WGS sequence"/>
</dbReference>
<protein>
    <submittedName>
        <fullName evidence="1">Uncharacterized protein</fullName>
    </submittedName>
</protein>
<keyword evidence="2" id="KW-1185">Reference proteome</keyword>
<evidence type="ECO:0000313" key="1">
    <source>
        <dbReference type="EMBL" id="KAJ1358355.1"/>
    </source>
</evidence>
<dbReference type="AlphaFoldDB" id="A0AAD5MHT5"/>
<comment type="caution">
    <text evidence="1">The sequence shown here is derived from an EMBL/GenBank/DDBJ whole genome shotgun (WGS) entry which is preliminary data.</text>
</comment>
<name>A0AAD5MHT5_PARTN</name>